<feature type="repeat" description="ANK" evidence="7">
    <location>
        <begin position="210"/>
        <end position="242"/>
    </location>
</feature>
<dbReference type="SUPFAM" id="SSF48403">
    <property type="entry name" value="Ankyrin repeat"/>
    <property type="match status" value="1"/>
</dbReference>
<dbReference type="PROSITE" id="PS51228">
    <property type="entry name" value="ACB_2"/>
    <property type="match status" value="1"/>
</dbReference>
<dbReference type="Gene3D" id="1.25.40.20">
    <property type="entry name" value="Ankyrin repeat-containing domain"/>
    <property type="match status" value="2"/>
</dbReference>
<evidence type="ECO:0000256" key="8">
    <source>
        <dbReference type="SAM" id="MobiDB-lite"/>
    </source>
</evidence>
<dbReference type="PROSITE" id="PS50297">
    <property type="entry name" value="ANK_REP_REGION"/>
    <property type="match status" value="2"/>
</dbReference>
<name>V9KW53_CALMI</name>
<dbReference type="GO" id="GO:0000062">
    <property type="term" value="F:fatty-acyl-CoA binding"/>
    <property type="evidence" value="ECO:0007669"/>
    <property type="project" value="InterPro"/>
</dbReference>
<dbReference type="Pfam" id="PF12796">
    <property type="entry name" value="Ank_2"/>
    <property type="match status" value="1"/>
</dbReference>
<accession>V9KW53</accession>
<feature type="compositionally biased region" description="Low complexity" evidence="8">
    <location>
        <begin position="1"/>
        <end position="12"/>
    </location>
</feature>
<dbReference type="PANTHER" id="PTHR24119">
    <property type="entry name" value="ACYL-COA-BINDING DOMAIN-CONTAINING PROTEIN 6"/>
    <property type="match status" value="1"/>
</dbReference>
<evidence type="ECO:0000256" key="3">
    <source>
        <dbReference type="ARBA" id="ARBA00022490"/>
    </source>
</evidence>
<dbReference type="GO" id="GO:0005737">
    <property type="term" value="C:cytoplasm"/>
    <property type="evidence" value="ECO:0007669"/>
    <property type="project" value="UniProtKB-SubCell"/>
</dbReference>
<dbReference type="InterPro" id="IPR002110">
    <property type="entry name" value="Ankyrin_rpt"/>
</dbReference>
<evidence type="ECO:0000256" key="6">
    <source>
        <dbReference type="ARBA" id="ARBA00023121"/>
    </source>
</evidence>
<dbReference type="Pfam" id="PF00887">
    <property type="entry name" value="ACBP"/>
    <property type="match status" value="1"/>
</dbReference>
<dbReference type="InterPro" id="IPR036770">
    <property type="entry name" value="Ankyrin_rpt-contain_sf"/>
</dbReference>
<proteinExistence type="evidence at transcript level"/>
<keyword evidence="5 7" id="KW-0040">ANK repeat</keyword>
<dbReference type="InterPro" id="IPR000582">
    <property type="entry name" value="Acyl-CoA-binding_protein"/>
</dbReference>
<dbReference type="PROSITE" id="PS50088">
    <property type="entry name" value="ANK_REPEAT"/>
    <property type="match status" value="2"/>
</dbReference>
<comment type="subcellular location">
    <subcellularLocation>
        <location evidence="1">Cytoplasm</location>
    </subcellularLocation>
</comment>
<dbReference type="InterPro" id="IPR014352">
    <property type="entry name" value="FERM/acyl-CoA-bd_prot_sf"/>
</dbReference>
<evidence type="ECO:0000256" key="2">
    <source>
        <dbReference type="ARBA" id="ARBA00018419"/>
    </source>
</evidence>
<evidence type="ECO:0000256" key="7">
    <source>
        <dbReference type="PROSITE-ProRule" id="PRU00023"/>
    </source>
</evidence>
<organism evidence="10">
    <name type="scientific">Callorhinchus milii</name>
    <name type="common">Ghost shark</name>
    <dbReference type="NCBI Taxonomy" id="7868"/>
    <lineage>
        <taxon>Eukaryota</taxon>
        <taxon>Metazoa</taxon>
        <taxon>Chordata</taxon>
        <taxon>Craniata</taxon>
        <taxon>Vertebrata</taxon>
        <taxon>Chondrichthyes</taxon>
        <taxon>Holocephali</taxon>
        <taxon>Chimaeriformes</taxon>
        <taxon>Callorhinchidae</taxon>
        <taxon>Callorhinchus</taxon>
    </lineage>
</organism>
<evidence type="ECO:0000256" key="1">
    <source>
        <dbReference type="ARBA" id="ARBA00004496"/>
    </source>
</evidence>
<dbReference type="PANTHER" id="PTHR24119:SF0">
    <property type="entry name" value="ACYL-COA-BINDING DOMAIN-CONTAINING PROTEIN 6"/>
    <property type="match status" value="1"/>
</dbReference>
<dbReference type="SMART" id="SM00248">
    <property type="entry name" value="ANK"/>
    <property type="match status" value="3"/>
</dbReference>
<evidence type="ECO:0000313" key="10">
    <source>
        <dbReference type="EMBL" id="AFP03285.1"/>
    </source>
</evidence>
<feature type="domain" description="ACB" evidence="9">
    <location>
        <begin position="29"/>
        <end position="114"/>
    </location>
</feature>
<dbReference type="PRINTS" id="PR00689">
    <property type="entry name" value="ACOABINDINGP"/>
</dbReference>
<feature type="repeat" description="ANK" evidence="7">
    <location>
        <begin position="177"/>
        <end position="209"/>
    </location>
</feature>
<dbReference type="InterPro" id="IPR035984">
    <property type="entry name" value="Acyl-CoA-binding_sf"/>
</dbReference>
<protein>
    <recommendedName>
        <fullName evidence="2">Acyl-CoA-binding domain-containing protein 6</fullName>
    </recommendedName>
</protein>
<evidence type="ECO:0000256" key="5">
    <source>
        <dbReference type="ARBA" id="ARBA00023043"/>
    </source>
</evidence>
<dbReference type="SUPFAM" id="SSF47027">
    <property type="entry name" value="Acyl-CoA binding protein"/>
    <property type="match status" value="1"/>
</dbReference>
<dbReference type="Gene3D" id="1.20.80.10">
    <property type="match status" value="1"/>
</dbReference>
<dbReference type="EMBL" id="JW870767">
    <property type="protein sequence ID" value="AFP03285.1"/>
    <property type="molecule type" value="mRNA"/>
</dbReference>
<keyword evidence="6" id="KW-0446">Lipid-binding</keyword>
<evidence type="ECO:0000259" key="9">
    <source>
        <dbReference type="PROSITE" id="PS51228"/>
    </source>
</evidence>
<feature type="region of interest" description="Disordered" evidence="8">
    <location>
        <begin position="1"/>
        <end position="28"/>
    </location>
</feature>
<dbReference type="AlphaFoldDB" id="V9KW53"/>
<keyword evidence="3" id="KW-0963">Cytoplasm</keyword>
<reference evidence="10" key="1">
    <citation type="journal article" date="2014" name="Nature">
        <title>Elephant shark genome provides unique insights into gnathostome evolution.</title>
        <authorList>
            <consortium name="International Elephant Shark Genome Sequencing Consortium"/>
            <person name="Venkatesh B."/>
            <person name="Lee A.P."/>
            <person name="Ravi V."/>
            <person name="Maurya A.K."/>
            <person name="Lian M.M."/>
            <person name="Swann J.B."/>
            <person name="Ohta Y."/>
            <person name="Flajnik M.F."/>
            <person name="Sutoh Y."/>
            <person name="Kasahara M."/>
            <person name="Hoon S."/>
            <person name="Gangu V."/>
            <person name="Roy S.W."/>
            <person name="Irimia M."/>
            <person name="Korzh V."/>
            <person name="Kondrychyn I."/>
            <person name="Lim Z.W."/>
            <person name="Tay B.H."/>
            <person name="Tohari S."/>
            <person name="Kong K.W."/>
            <person name="Ho S."/>
            <person name="Lorente-Galdos B."/>
            <person name="Quilez J."/>
            <person name="Marques-Bonet T."/>
            <person name="Raney B.J."/>
            <person name="Ingham P.W."/>
            <person name="Tay A."/>
            <person name="Hillier L.W."/>
            <person name="Minx P."/>
            <person name="Boehm T."/>
            <person name="Wilson R.K."/>
            <person name="Brenner S."/>
            <person name="Warren W.C."/>
        </authorList>
    </citation>
    <scope>NUCLEOTIDE SEQUENCE</scope>
    <source>
        <tissue evidence="10">Kidney</tissue>
    </source>
</reference>
<keyword evidence="4" id="KW-0677">Repeat</keyword>
<evidence type="ECO:0000256" key="4">
    <source>
        <dbReference type="ARBA" id="ARBA00022737"/>
    </source>
</evidence>
<sequence>MAAVSGRAGSSESESESEPGEGREDVSELEAHFELAARHVKRLVPTAPRDSLLHLYSRYKQAKFGQCNVPKPGFFDFEGRQKWEAWKEMGDISGRQAMQEYITAVKELDPEWNPKASVKDSDLNIRFGGPVVSCLYQEEMIREEEKTIFDHCRENNIDHVSKALISKNVDVNLKDEEGRALLHWACDRGHKDQVSMLLEQKAEINSQDDEGQTPLHYASACEFTEIVELLLDAGADPTIQDGEGCLPEEVTDCKDISQMLRQHTTSKG</sequence>
<dbReference type="FunFam" id="1.20.80.10:FF:000022">
    <property type="entry name" value="acyl-CoA-binding domain-containing protein 6 isoform X1"/>
    <property type="match status" value="1"/>
</dbReference>